<accession>A0AAN9VCM6</accession>
<organism evidence="2 3">
    <name type="scientific">Gryllus longicercus</name>
    <dbReference type="NCBI Taxonomy" id="2509291"/>
    <lineage>
        <taxon>Eukaryota</taxon>
        <taxon>Metazoa</taxon>
        <taxon>Ecdysozoa</taxon>
        <taxon>Arthropoda</taxon>
        <taxon>Hexapoda</taxon>
        <taxon>Insecta</taxon>
        <taxon>Pterygota</taxon>
        <taxon>Neoptera</taxon>
        <taxon>Polyneoptera</taxon>
        <taxon>Orthoptera</taxon>
        <taxon>Ensifera</taxon>
        <taxon>Gryllidea</taxon>
        <taxon>Grylloidea</taxon>
        <taxon>Gryllidae</taxon>
        <taxon>Gryllinae</taxon>
        <taxon>Gryllus</taxon>
    </lineage>
</organism>
<protein>
    <submittedName>
        <fullName evidence="2">Uncharacterized protein</fullName>
    </submittedName>
</protein>
<dbReference type="Proteomes" id="UP001378592">
    <property type="component" value="Unassembled WGS sequence"/>
</dbReference>
<evidence type="ECO:0000313" key="2">
    <source>
        <dbReference type="EMBL" id="KAK7793790.1"/>
    </source>
</evidence>
<gene>
    <name evidence="2" type="ORF">R5R35_013045</name>
</gene>
<sequence length="114" mass="12779">MLLRQARQAQQAQQETQHASNAHAAPQTQVCSAQPSLKPQLPLRAEYGKLTTQALHAHNVQHSLNAHHLARKLPYAQQSHSAHLAQRSLNARLSIHRLLGEPRVDDGDQRRRTS</sequence>
<dbReference type="AlphaFoldDB" id="A0AAN9VCM6"/>
<feature type="region of interest" description="Disordered" evidence="1">
    <location>
        <begin position="1"/>
        <end position="36"/>
    </location>
</feature>
<dbReference type="EMBL" id="JAZDUA010000361">
    <property type="protein sequence ID" value="KAK7793790.1"/>
    <property type="molecule type" value="Genomic_DNA"/>
</dbReference>
<name>A0AAN9VCM6_9ORTH</name>
<evidence type="ECO:0000313" key="3">
    <source>
        <dbReference type="Proteomes" id="UP001378592"/>
    </source>
</evidence>
<evidence type="ECO:0000256" key="1">
    <source>
        <dbReference type="SAM" id="MobiDB-lite"/>
    </source>
</evidence>
<feature type="compositionally biased region" description="Low complexity" evidence="1">
    <location>
        <begin position="1"/>
        <end position="14"/>
    </location>
</feature>
<feature type="compositionally biased region" description="Polar residues" evidence="1">
    <location>
        <begin position="15"/>
        <end position="36"/>
    </location>
</feature>
<comment type="caution">
    <text evidence="2">The sequence shown here is derived from an EMBL/GenBank/DDBJ whole genome shotgun (WGS) entry which is preliminary data.</text>
</comment>
<proteinExistence type="predicted"/>
<keyword evidence="3" id="KW-1185">Reference proteome</keyword>
<reference evidence="2 3" key="1">
    <citation type="submission" date="2024-03" db="EMBL/GenBank/DDBJ databases">
        <title>The genome assembly and annotation of the cricket Gryllus longicercus Weissman &amp; Gray.</title>
        <authorList>
            <person name="Szrajer S."/>
            <person name="Gray D."/>
            <person name="Ylla G."/>
        </authorList>
    </citation>
    <scope>NUCLEOTIDE SEQUENCE [LARGE SCALE GENOMIC DNA]</scope>
    <source>
        <strain evidence="2">DAG 2021-001</strain>
        <tissue evidence="2">Whole body minus gut</tissue>
    </source>
</reference>